<feature type="binding site" evidence="7">
    <location>
        <begin position="268"/>
        <end position="271"/>
    </location>
    <ligand>
        <name>NAD(+)</name>
        <dbReference type="ChEBI" id="CHEBI:57540"/>
    </ligand>
</feature>
<feature type="binding site" evidence="7">
    <location>
        <position position="198"/>
    </location>
    <ligand>
        <name>NAD(+)</name>
        <dbReference type="ChEBI" id="CHEBI:57540"/>
    </ligand>
</feature>
<dbReference type="PIRSF" id="PIRSF000183">
    <property type="entry name" value="Alanine_dh"/>
    <property type="match status" value="1"/>
</dbReference>
<dbReference type="PANTHER" id="PTHR42795">
    <property type="entry name" value="ALANINE DEHYDROGENASE"/>
    <property type="match status" value="1"/>
</dbReference>
<dbReference type="SMART" id="SM01003">
    <property type="entry name" value="AlaDh_PNT_N"/>
    <property type="match status" value="1"/>
</dbReference>
<dbReference type="EMBL" id="JH611170">
    <property type="protein sequence ID" value="EJP73304.1"/>
    <property type="molecule type" value="Genomic_DNA"/>
</dbReference>
<dbReference type="GO" id="GO:0000286">
    <property type="term" value="F:alanine dehydrogenase activity"/>
    <property type="evidence" value="ECO:0007669"/>
    <property type="project" value="UniProtKB-UniRule"/>
</dbReference>
<comment type="cofactor">
    <cofactor evidence="8">
        <name>Mg(2+)</name>
        <dbReference type="ChEBI" id="CHEBI:18420"/>
    </cofactor>
    <text evidence="8">Binds 1 Mg(2+) ion per subunit.</text>
</comment>
<dbReference type="GO" id="GO:0046872">
    <property type="term" value="F:metal ion binding"/>
    <property type="evidence" value="ECO:0007669"/>
    <property type="project" value="UniProtKB-KW"/>
</dbReference>
<evidence type="ECO:0000256" key="1">
    <source>
        <dbReference type="ARBA" id="ARBA00005689"/>
    </source>
</evidence>
<dbReference type="InterPro" id="IPR008141">
    <property type="entry name" value="Ala_DH"/>
</dbReference>
<keyword evidence="7" id="KW-0547">Nucleotide-binding</keyword>
<dbReference type="Pfam" id="PF05222">
    <property type="entry name" value="AlaDh_PNT_N"/>
    <property type="match status" value="1"/>
</dbReference>
<feature type="binding site" evidence="8">
    <location>
        <position position="324"/>
    </location>
    <ligand>
        <name>Mg(2+)</name>
        <dbReference type="ChEBI" id="CHEBI:18420"/>
    </ligand>
</feature>
<comment type="similarity">
    <text evidence="1 4">Belongs to the AlaDH/PNT family.</text>
</comment>
<dbReference type="NCBIfam" id="TIGR00518">
    <property type="entry name" value="alaDH"/>
    <property type="match status" value="1"/>
</dbReference>
<comment type="catalytic activity">
    <reaction evidence="4">
        <text>L-alanine + NAD(+) + H2O = pyruvate + NH4(+) + NADH + H(+)</text>
        <dbReference type="Rhea" id="RHEA:18405"/>
        <dbReference type="ChEBI" id="CHEBI:15361"/>
        <dbReference type="ChEBI" id="CHEBI:15377"/>
        <dbReference type="ChEBI" id="CHEBI:15378"/>
        <dbReference type="ChEBI" id="CHEBI:28938"/>
        <dbReference type="ChEBI" id="CHEBI:57540"/>
        <dbReference type="ChEBI" id="CHEBI:57945"/>
        <dbReference type="ChEBI" id="CHEBI:57972"/>
        <dbReference type="EC" id="1.4.1.1"/>
    </reaction>
</comment>
<dbReference type="Gene3D" id="3.40.50.720">
    <property type="entry name" value="NAD(P)-binding Rossmann-like Domain"/>
    <property type="match status" value="2"/>
</dbReference>
<evidence type="ECO:0000256" key="4">
    <source>
        <dbReference type="PIRNR" id="PIRNR000183"/>
    </source>
</evidence>
<evidence type="ECO:0000256" key="5">
    <source>
        <dbReference type="PIRSR" id="PIRSR000183-1"/>
    </source>
</evidence>
<organism evidence="11 12">
    <name type="scientific">SAR86 cluster bacterium SAR86B</name>
    <dbReference type="NCBI Taxonomy" id="1123867"/>
    <lineage>
        <taxon>Bacteria</taxon>
        <taxon>Pseudomonadati</taxon>
        <taxon>Pseudomonadota</taxon>
        <taxon>Gammaproteobacteria</taxon>
        <taxon>SAR86 cluster</taxon>
    </lineage>
</organism>
<keyword evidence="8" id="KW-0479">Metal-binding</keyword>
<keyword evidence="3 4" id="KW-0560">Oxidoreductase</keyword>
<proteinExistence type="inferred from homology"/>
<feature type="binding site" evidence="7">
    <location>
        <begin position="299"/>
        <end position="302"/>
    </location>
    <ligand>
        <name>NAD(+)</name>
        <dbReference type="ChEBI" id="CHEBI:57540"/>
    </ligand>
</feature>
<gene>
    <name evidence="11" type="primary">ald</name>
    <name evidence="11" type="ORF">NT02SARS_1791</name>
</gene>
<dbReference type="EC" id="1.4.1.1" evidence="2 4"/>
<evidence type="ECO:0000256" key="7">
    <source>
        <dbReference type="PIRSR" id="PIRSR000183-3"/>
    </source>
</evidence>
<protein>
    <recommendedName>
        <fullName evidence="2 4">Alanine dehydrogenase</fullName>
        <ecNumber evidence="2 4">1.4.1.1</ecNumber>
    </recommendedName>
</protein>
<dbReference type="PANTHER" id="PTHR42795:SF1">
    <property type="entry name" value="ALANINE DEHYDROGENASE"/>
    <property type="match status" value="1"/>
</dbReference>
<dbReference type="InterPro" id="IPR007698">
    <property type="entry name" value="AlaDH/PNT_NAD(H)-bd"/>
</dbReference>
<evidence type="ECO:0000256" key="8">
    <source>
        <dbReference type="PIRSR" id="PIRSR000183-4"/>
    </source>
</evidence>
<dbReference type="InterPro" id="IPR007886">
    <property type="entry name" value="AlaDH/PNT_N"/>
</dbReference>
<dbReference type="Pfam" id="PF01262">
    <property type="entry name" value="AlaDh_PNT_C"/>
    <property type="match status" value="1"/>
</dbReference>
<evidence type="ECO:0000256" key="6">
    <source>
        <dbReference type="PIRSR" id="PIRSR000183-2"/>
    </source>
</evidence>
<dbReference type="GO" id="GO:0000166">
    <property type="term" value="F:nucleotide binding"/>
    <property type="evidence" value="ECO:0007669"/>
    <property type="project" value="UniProtKB-KW"/>
</dbReference>
<dbReference type="SUPFAM" id="SSF52283">
    <property type="entry name" value="Formate/glycerate dehydrogenase catalytic domain-like"/>
    <property type="match status" value="1"/>
</dbReference>
<evidence type="ECO:0000313" key="11">
    <source>
        <dbReference type="EMBL" id="EJP73304.1"/>
    </source>
</evidence>
<dbReference type="Proteomes" id="UP000010116">
    <property type="component" value="Unassembled WGS sequence"/>
</dbReference>
<feature type="active site" description="Proton donor/acceptor" evidence="5">
    <location>
        <position position="271"/>
    </location>
</feature>
<feature type="active site" description="Proton donor/acceptor" evidence="5">
    <location>
        <position position="96"/>
    </location>
</feature>
<evidence type="ECO:0000256" key="3">
    <source>
        <dbReference type="ARBA" id="ARBA00023002"/>
    </source>
</evidence>
<evidence type="ECO:0000259" key="9">
    <source>
        <dbReference type="SMART" id="SM01002"/>
    </source>
</evidence>
<feature type="domain" description="Alanine dehydrogenase/pyridine nucleotide transhydrogenase N-terminal" evidence="10">
    <location>
        <begin position="4"/>
        <end position="137"/>
    </location>
</feature>
<evidence type="ECO:0000256" key="2">
    <source>
        <dbReference type="ARBA" id="ARBA00012897"/>
    </source>
</evidence>
<dbReference type="CDD" id="cd05305">
    <property type="entry name" value="L-AlaDH"/>
    <property type="match status" value="1"/>
</dbReference>
<feature type="binding site" evidence="7">
    <location>
        <position position="221"/>
    </location>
    <ligand>
        <name>NAD(+)</name>
        <dbReference type="ChEBI" id="CHEBI:57540"/>
    </ligand>
</feature>
<dbReference type="AlphaFoldDB" id="J4KSU3"/>
<evidence type="ECO:0000313" key="12">
    <source>
        <dbReference type="Proteomes" id="UP000010116"/>
    </source>
</evidence>
<evidence type="ECO:0000259" key="10">
    <source>
        <dbReference type="SMART" id="SM01003"/>
    </source>
</evidence>
<feature type="binding site" evidence="7">
    <location>
        <position position="280"/>
    </location>
    <ligand>
        <name>NAD(+)</name>
        <dbReference type="ChEBI" id="CHEBI:57540"/>
    </ligand>
</feature>
<reference evidence="11 12" key="1">
    <citation type="journal article" date="2012" name="ISME J.">
        <title>Genomic insights to SAR86, an abundant and uncultivated marine bacterial lineage.</title>
        <authorList>
            <person name="Dupont C.L."/>
            <person name="Rusch D.B."/>
            <person name="Yooseph S."/>
            <person name="Lombardo M.J."/>
            <person name="Richter R.A."/>
            <person name="Valas R."/>
            <person name="Novotny M."/>
            <person name="Yee-Greenbaum J."/>
            <person name="Selengut J.D."/>
            <person name="Haft D.H."/>
            <person name="Halpern A.L."/>
            <person name="Lasken R.S."/>
            <person name="Nealson K."/>
            <person name="Friedman R."/>
            <person name="Venter J.C."/>
        </authorList>
    </citation>
    <scope>NUCLEOTIDE SEQUENCE [LARGE SCALE GENOMIC DNA]</scope>
</reference>
<dbReference type="SMART" id="SM01002">
    <property type="entry name" value="AlaDh_PNT_C"/>
    <property type="match status" value="1"/>
</dbReference>
<feature type="binding site" evidence="6">
    <location>
        <position position="75"/>
    </location>
    <ligand>
        <name>substrate</name>
    </ligand>
</feature>
<sequence>MKIGVPKEIKNNEFRVGLTPQSVSELIKNNHEVFIQKDAGTEIGFLDSDYEKAGAAIVDTAEQLYKQSELIVKVKEPIPEEFCYLNEKHTVFAYLHLAGDPKTGRELASTGITGIALETVTADDGTMPLLSPMSSIAGQLSIVVGSYHLLKPNKGMGTLIGAMDDVERRVVTVIGAGVAGTMAIEKAINNKAHLKIIDLSQKRLDELREVYGDSNIEYIVSSDSSIEEALKNSDLVVGAVYVIGKQAPKVVKNFMLQSMKPGAVMVDISIDQGGCFESSRPTTHDKPTYEHDGIIHYCVTNMPGAVPLTATQALNRATLPYILELANKGVEKALKENKHLGNGLNIQNSQIVHEGVKEALSA</sequence>
<feature type="binding site" evidence="7">
    <location>
        <position position="134"/>
    </location>
    <ligand>
        <name>NAD(+)</name>
        <dbReference type="ChEBI" id="CHEBI:57540"/>
    </ligand>
</feature>
<dbReference type="GO" id="GO:0042853">
    <property type="term" value="P:L-alanine catabolic process"/>
    <property type="evidence" value="ECO:0007669"/>
    <property type="project" value="InterPro"/>
</dbReference>
<feature type="domain" description="Alanine dehydrogenase/pyridine nucleotide transhydrogenase NAD(H)-binding" evidence="9">
    <location>
        <begin position="149"/>
        <end position="298"/>
    </location>
</feature>
<keyword evidence="8" id="KW-0460">Magnesium</keyword>
<keyword evidence="4 7" id="KW-0520">NAD</keyword>
<name>J4KSU3_9GAMM</name>
<dbReference type="SUPFAM" id="SSF51735">
    <property type="entry name" value="NAD(P)-binding Rossmann-fold domains"/>
    <property type="match status" value="1"/>
</dbReference>
<accession>J4KSU3</accession>
<dbReference type="GO" id="GO:0005886">
    <property type="term" value="C:plasma membrane"/>
    <property type="evidence" value="ECO:0007669"/>
    <property type="project" value="TreeGrafter"/>
</dbReference>
<dbReference type="HOGENOM" id="CLU_003376_3_0_6"/>
<feature type="binding site" evidence="6">
    <location>
        <position position="15"/>
    </location>
    <ligand>
        <name>substrate</name>
    </ligand>
</feature>
<dbReference type="InterPro" id="IPR036291">
    <property type="entry name" value="NAD(P)-bd_dom_sf"/>
</dbReference>
<feature type="binding site" evidence="7">
    <location>
        <position position="203"/>
    </location>
    <ligand>
        <name>NAD(+)</name>
        <dbReference type="ChEBI" id="CHEBI:57540"/>
    </ligand>
</feature>